<dbReference type="AlphaFoldDB" id="A0A6A6XH49"/>
<keyword evidence="1" id="KW-0732">Signal</keyword>
<gene>
    <name evidence="2" type="ORF">K505DRAFT_360210</name>
</gene>
<dbReference type="EMBL" id="MU001860">
    <property type="protein sequence ID" value="KAF2795383.1"/>
    <property type="molecule type" value="Genomic_DNA"/>
</dbReference>
<name>A0A6A6XH49_9PLEO</name>
<reference evidence="2" key="1">
    <citation type="journal article" date="2020" name="Stud. Mycol.">
        <title>101 Dothideomycetes genomes: a test case for predicting lifestyles and emergence of pathogens.</title>
        <authorList>
            <person name="Haridas S."/>
            <person name="Albert R."/>
            <person name="Binder M."/>
            <person name="Bloem J."/>
            <person name="Labutti K."/>
            <person name="Salamov A."/>
            <person name="Andreopoulos B."/>
            <person name="Baker S."/>
            <person name="Barry K."/>
            <person name="Bills G."/>
            <person name="Bluhm B."/>
            <person name="Cannon C."/>
            <person name="Castanera R."/>
            <person name="Culley D."/>
            <person name="Daum C."/>
            <person name="Ezra D."/>
            <person name="Gonzalez J."/>
            <person name="Henrissat B."/>
            <person name="Kuo A."/>
            <person name="Liang C."/>
            <person name="Lipzen A."/>
            <person name="Lutzoni F."/>
            <person name="Magnuson J."/>
            <person name="Mondo S."/>
            <person name="Nolan M."/>
            <person name="Ohm R."/>
            <person name="Pangilinan J."/>
            <person name="Park H.-J."/>
            <person name="Ramirez L."/>
            <person name="Alfaro M."/>
            <person name="Sun H."/>
            <person name="Tritt A."/>
            <person name="Yoshinaga Y."/>
            <person name="Zwiers L.-H."/>
            <person name="Turgeon B."/>
            <person name="Goodwin S."/>
            <person name="Spatafora J."/>
            <person name="Crous P."/>
            <person name="Grigoriev I."/>
        </authorList>
    </citation>
    <scope>NUCLEOTIDE SEQUENCE</scope>
    <source>
        <strain evidence="2">CBS 109.77</strain>
    </source>
</reference>
<accession>A0A6A6XH49</accession>
<sequence>MSSTLLLLWLDVPRSVLDDPQSGDNPDRDFIVGVSPGRDVAVKASVDNSPKSAIASPPSRCAGRVRSASIEDNYDVPFVNIECANPPFVGAAFIDISSTNGLGVVCSYPWIGVSGVR</sequence>
<protein>
    <submittedName>
        <fullName evidence="2">Uncharacterized protein</fullName>
    </submittedName>
</protein>
<proteinExistence type="predicted"/>
<dbReference type="Proteomes" id="UP000799757">
    <property type="component" value="Unassembled WGS sequence"/>
</dbReference>
<evidence type="ECO:0000313" key="3">
    <source>
        <dbReference type="Proteomes" id="UP000799757"/>
    </source>
</evidence>
<evidence type="ECO:0000313" key="2">
    <source>
        <dbReference type="EMBL" id="KAF2795383.1"/>
    </source>
</evidence>
<organism evidence="2 3">
    <name type="scientific">Melanomma pulvis-pyrius CBS 109.77</name>
    <dbReference type="NCBI Taxonomy" id="1314802"/>
    <lineage>
        <taxon>Eukaryota</taxon>
        <taxon>Fungi</taxon>
        <taxon>Dikarya</taxon>
        <taxon>Ascomycota</taxon>
        <taxon>Pezizomycotina</taxon>
        <taxon>Dothideomycetes</taxon>
        <taxon>Pleosporomycetidae</taxon>
        <taxon>Pleosporales</taxon>
        <taxon>Melanommataceae</taxon>
        <taxon>Melanomma</taxon>
    </lineage>
</organism>
<evidence type="ECO:0000256" key="1">
    <source>
        <dbReference type="SAM" id="SignalP"/>
    </source>
</evidence>
<keyword evidence="3" id="KW-1185">Reference proteome</keyword>
<feature type="chain" id="PRO_5025489312" evidence="1">
    <location>
        <begin position="19"/>
        <end position="117"/>
    </location>
</feature>
<feature type="signal peptide" evidence="1">
    <location>
        <begin position="1"/>
        <end position="18"/>
    </location>
</feature>